<gene>
    <name evidence="6" type="ORF">LT85_3013</name>
</gene>
<dbReference type="Gene3D" id="3.40.190.10">
    <property type="entry name" value="Periplasmic binding protein-like II"/>
    <property type="match status" value="2"/>
</dbReference>
<evidence type="ECO:0000256" key="4">
    <source>
        <dbReference type="ARBA" id="ARBA00023163"/>
    </source>
</evidence>
<keyword evidence="7" id="KW-1185">Reference proteome</keyword>
<dbReference type="GO" id="GO:0032993">
    <property type="term" value="C:protein-DNA complex"/>
    <property type="evidence" value="ECO:0007669"/>
    <property type="project" value="TreeGrafter"/>
</dbReference>
<accession>A0A0A1FCD6</accession>
<dbReference type="STRING" id="279058.LT85_3013"/>
<dbReference type="RefSeq" id="WP_038490121.1">
    <property type="nucleotide sequence ID" value="NZ_CP009962.1"/>
</dbReference>
<dbReference type="CDD" id="cd08414">
    <property type="entry name" value="PBP2_LTTR_aromatics_like"/>
    <property type="match status" value="1"/>
</dbReference>
<dbReference type="Gene3D" id="1.10.10.10">
    <property type="entry name" value="Winged helix-like DNA-binding domain superfamily/Winged helix DNA-binding domain"/>
    <property type="match status" value="1"/>
</dbReference>
<reference evidence="7" key="1">
    <citation type="journal article" date="2014" name="Soil Biol. Biochem.">
        <title>Structure and function of bacterial communities in ageing soils: Insights from the Mendocino ecological staircase.</title>
        <authorList>
            <person name="Uroz S."/>
            <person name="Tech J.J."/>
            <person name="Sawaya N.A."/>
            <person name="Frey-Klett P."/>
            <person name="Leveau J.H.J."/>
        </authorList>
    </citation>
    <scope>NUCLEOTIDE SEQUENCE [LARGE SCALE GENOMIC DNA]</scope>
    <source>
        <strain evidence="7">Cal35</strain>
    </source>
</reference>
<dbReference type="GO" id="GO:0003700">
    <property type="term" value="F:DNA-binding transcription factor activity"/>
    <property type="evidence" value="ECO:0007669"/>
    <property type="project" value="InterPro"/>
</dbReference>
<dbReference type="GO" id="GO:0003677">
    <property type="term" value="F:DNA binding"/>
    <property type="evidence" value="ECO:0007669"/>
    <property type="project" value="UniProtKB-KW"/>
</dbReference>
<name>A0A0A1FCD6_9BURK</name>
<protein>
    <submittedName>
        <fullName evidence="6">Transcriptional regulator</fullName>
    </submittedName>
</protein>
<keyword evidence="4" id="KW-0804">Transcription</keyword>
<dbReference type="Pfam" id="PF03466">
    <property type="entry name" value="LysR_substrate"/>
    <property type="match status" value="1"/>
</dbReference>
<dbReference type="InterPro" id="IPR036390">
    <property type="entry name" value="WH_DNA-bd_sf"/>
</dbReference>
<dbReference type="SUPFAM" id="SSF46785">
    <property type="entry name" value="Winged helix' DNA-binding domain"/>
    <property type="match status" value="1"/>
</dbReference>
<feature type="domain" description="HTH lysR-type" evidence="5">
    <location>
        <begin position="2"/>
        <end position="59"/>
    </location>
</feature>
<dbReference type="PRINTS" id="PR00039">
    <property type="entry name" value="HTHLYSR"/>
</dbReference>
<dbReference type="OrthoDB" id="5292387at2"/>
<dbReference type="FunFam" id="1.10.10.10:FF:000001">
    <property type="entry name" value="LysR family transcriptional regulator"/>
    <property type="match status" value="1"/>
</dbReference>
<dbReference type="SUPFAM" id="SSF53850">
    <property type="entry name" value="Periplasmic binding protein-like II"/>
    <property type="match status" value="1"/>
</dbReference>
<dbReference type="Pfam" id="PF00126">
    <property type="entry name" value="HTH_1"/>
    <property type="match status" value="1"/>
</dbReference>
<dbReference type="InterPro" id="IPR036388">
    <property type="entry name" value="WH-like_DNA-bd_sf"/>
</dbReference>
<evidence type="ECO:0000313" key="6">
    <source>
        <dbReference type="EMBL" id="AIY42171.1"/>
    </source>
</evidence>
<dbReference type="Proteomes" id="UP000030302">
    <property type="component" value="Chromosome"/>
</dbReference>
<dbReference type="EMBL" id="CP009962">
    <property type="protein sequence ID" value="AIY42171.1"/>
    <property type="molecule type" value="Genomic_DNA"/>
</dbReference>
<sequence length="301" mass="33652">MISLRQLKYFVEIVDAGSYTRAAEHLFVAQSALSRQMKELETDMQVNLLQRDSRHVELTEAGQLFYARTKRILEDIDDAIVQAHQIGKGEQGRIRVLHSSSVTLSAAMGDIFNTLLLRFPGVSLDFSRAPSEHQALDIDEGRADFGLVRLPILRKFPNIQIKKVFSEKLVVALSKDHRFAQRSHIGIADLRNEHFVSVPHKDRGGLSYLVAELCMRHDFFPKAARATSRKASLLNLIEANLGIAIVPESMQEIAPAGIRFLQLPPQDAQSDVAVIYRRDASPMIAGFIAAFLALMPQAEKI</sequence>
<dbReference type="PANTHER" id="PTHR30346">
    <property type="entry name" value="TRANSCRIPTIONAL DUAL REGULATOR HCAR-RELATED"/>
    <property type="match status" value="1"/>
</dbReference>
<comment type="similarity">
    <text evidence="1">Belongs to the LysR transcriptional regulatory family.</text>
</comment>
<proteinExistence type="inferred from homology"/>
<evidence type="ECO:0000259" key="5">
    <source>
        <dbReference type="PROSITE" id="PS50931"/>
    </source>
</evidence>
<dbReference type="HOGENOM" id="CLU_039613_6_4_4"/>
<dbReference type="PANTHER" id="PTHR30346:SF17">
    <property type="entry name" value="LYSR FAMILY TRANSCRIPTIONAL REGULATOR"/>
    <property type="match status" value="1"/>
</dbReference>
<keyword evidence="2" id="KW-0805">Transcription regulation</keyword>
<dbReference type="InterPro" id="IPR005119">
    <property type="entry name" value="LysR_subst-bd"/>
</dbReference>
<evidence type="ECO:0000256" key="1">
    <source>
        <dbReference type="ARBA" id="ARBA00009437"/>
    </source>
</evidence>
<dbReference type="AlphaFoldDB" id="A0A0A1FCD6"/>
<evidence type="ECO:0000256" key="2">
    <source>
        <dbReference type="ARBA" id="ARBA00023015"/>
    </source>
</evidence>
<dbReference type="InterPro" id="IPR000847">
    <property type="entry name" value="LysR_HTH_N"/>
</dbReference>
<keyword evidence="3" id="KW-0238">DNA-binding</keyword>
<dbReference type="KEGG" id="care:LT85_3013"/>
<organism evidence="6 7">
    <name type="scientific">Collimonas arenae</name>
    <dbReference type="NCBI Taxonomy" id="279058"/>
    <lineage>
        <taxon>Bacteria</taxon>
        <taxon>Pseudomonadati</taxon>
        <taxon>Pseudomonadota</taxon>
        <taxon>Betaproteobacteria</taxon>
        <taxon>Burkholderiales</taxon>
        <taxon>Oxalobacteraceae</taxon>
        <taxon>Collimonas</taxon>
    </lineage>
</organism>
<dbReference type="PROSITE" id="PS50931">
    <property type="entry name" value="HTH_LYSR"/>
    <property type="match status" value="1"/>
</dbReference>
<evidence type="ECO:0000256" key="3">
    <source>
        <dbReference type="ARBA" id="ARBA00023125"/>
    </source>
</evidence>
<evidence type="ECO:0000313" key="7">
    <source>
        <dbReference type="Proteomes" id="UP000030302"/>
    </source>
</evidence>